<dbReference type="EMBL" id="CAJOBC010056871">
    <property type="protein sequence ID" value="CAF4196123.1"/>
    <property type="molecule type" value="Genomic_DNA"/>
</dbReference>
<keyword evidence="5" id="KW-1185">Reference proteome</keyword>
<name>A0A815GE42_9BILA</name>
<evidence type="ECO:0000313" key="5">
    <source>
        <dbReference type="Proteomes" id="UP000663829"/>
    </source>
</evidence>
<dbReference type="Proteomes" id="UP000663829">
    <property type="component" value="Unassembled WGS sequence"/>
</dbReference>
<feature type="disulfide bond" evidence="1">
    <location>
        <begin position="53"/>
        <end position="63"/>
    </location>
</feature>
<accession>A0A815GE42</accession>
<keyword evidence="1" id="KW-1015">Disulfide bond</keyword>
<dbReference type="AlphaFoldDB" id="A0A815GE42"/>
<evidence type="ECO:0000313" key="3">
    <source>
        <dbReference type="EMBL" id="CAF1337563.1"/>
    </source>
</evidence>
<sequence length="241" mass="27124">MHLVSLPDLTGFVFCIGDGFGVEQKCMDGAQYDPVKKECNDGNTNVTRESSPCSSSPCKGGKCINIFAAATYYCMCHNGASTRNCELSYCERSYSMHPCVRGLPFSEMHKVYEGCQTFEDNSALKTVVELIEPPLRDIIDYVRTFELISAAKDYIENCNNANEIFLILSLVLADKILDQVYISKQINSVYIYGTNETSEQRWRKFEPLNFLTAGTKSDQIDYSPVRLGLGQDHTEPWCPHN</sequence>
<dbReference type="Gene3D" id="2.10.25.10">
    <property type="entry name" value="Laminin"/>
    <property type="match status" value="1"/>
</dbReference>
<protein>
    <recommendedName>
        <fullName evidence="2">EGF-like domain-containing protein</fullName>
    </recommendedName>
</protein>
<dbReference type="InterPro" id="IPR000742">
    <property type="entry name" value="EGF"/>
</dbReference>
<proteinExistence type="predicted"/>
<evidence type="ECO:0000313" key="4">
    <source>
        <dbReference type="EMBL" id="CAF4196123.1"/>
    </source>
</evidence>
<evidence type="ECO:0000259" key="2">
    <source>
        <dbReference type="PROSITE" id="PS50026"/>
    </source>
</evidence>
<dbReference type="EMBL" id="CAJNOQ010014235">
    <property type="protein sequence ID" value="CAF1337563.1"/>
    <property type="molecule type" value="Genomic_DNA"/>
</dbReference>
<reference evidence="3" key="1">
    <citation type="submission" date="2021-02" db="EMBL/GenBank/DDBJ databases">
        <authorList>
            <person name="Nowell W R."/>
        </authorList>
    </citation>
    <scope>NUCLEOTIDE SEQUENCE</scope>
</reference>
<dbReference type="PROSITE" id="PS50026">
    <property type="entry name" value="EGF_3"/>
    <property type="match status" value="1"/>
</dbReference>
<feature type="disulfide bond" evidence="1">
    <location>
        <begin position="76"/>
        <end position="85"/>
    </location>
</feature>
<organism evidence="3 5">
    <name type="scientific">Didymodactylos carnosus</name>
    <dbReference type="NCBI Taxonomy" id="1234261"/>
    <lineage>
        <taxon>Eukaryota</taxon>
        <taxon>Metazoa</taxon>
        <taxon>Spiralia</taxon>
        <taxon>Gnathifera</taxon>
        <taxon>Rotifera</taxon>
        <taxon>Eurotatoria</taxon>
        <taxon>Bdelloidea</taxon>
        <taxon>Philodinida</taxon>
        <taxon>Philodinidae</taxon>
        <taxon>Didymodactylos</taxon>
    </lineage>
</organism>
<gene>
    <name evidence="3" type="ORF">GPM918_LOCUS30267</name>
    <name evidence="4" type="ORF">SRO942_LOCUS30876</name>
</gene>
<evidence type="ECO:0000256" key="1">
    <source>
        <dbReference type="PROSITE-ProRule" id="PRU00076"/>
    </source>
</evidence>
<keyword evidence="1" id="KW-0245">EGF-like domain</keyword>
<feature type="domain" description="EGF-like" evidence="2">
    <location>
        <begin position="49"/>
        <end position="86"/>
    </location>
</feature>
<dbReference type="Proteomes" id="UP000681722">
    <property type="component" value="Unassembled WGS sequence"/>
</dbReference>
<comment type="caution">
    <text evidence="1">Lacks conserved residue(s) required for the propagation of feature annotation.</text>
</comment>
<comment type="caution">
    <text evidence="3">The sequence shown here is derived from an EMBL/GenBank/DDBJ whole genome shotgun (WGS) entry which is preliminary data.</text>
</comment>